<sequence>MKTVLIFPPQWSPLQPYLSIPSLSAYLEMHGYSVVQKDLNIESYDIFLSPEHILSMKQKIKERFELLDNKERLSVKEQEKFVAFFMGMSKASRIHECISEAMTLIKNEDNFYNINDYNKSMNTINEALSITSLAYFPTNLSLFSFTIDNFDYSISELFKATIDEEINPYIQIYKDNLLKPIVNLKPDLVCISIIGTEQIIPGLTIARLLKLETDSHINIGGSIFSRLVDVLLSRKELFTTFFDSVITLEGEKPLLELVKHIENKKDLKSVPNLIFLDGESVCKTDISRPERIDNLPTPSFEGFPLDKYLSPLLVLPYLSSRGCYFNKCAFCDHSYIYGNRYDPRDIKKVVDDLNKLTNKYGCHHFTFSDECISPSRFDKLSDELINTKSTIFANADIRFEKGFTSELCNKIYNSGFRVFYIGMESANNRVLSFMNKGIDKDSILNIISNSSSAGIWNHVFYFLGFPTETETEAEETLDILISKKDQIHSSGGSTFLLGKDSKVAHNPKKYSVKNIKIDQKKDLELWYNYDIDVGLSNEMAQRLLSSFKEQIEKDNCDYCWSSIPREHLLIYLSRYRVSDLKDMIKIPYIKQDPRIYYNDYLNDNAILYMHKHLAVHTINFDITELINNKFNSPIVSELTNVVYNEKSKKIFKINNSAKKVIDLLDNVNTVGDVINKIAINYGISLKEARIKCNRLFTELLNNDIVGIANSTGSIPRLDPTFGRST</sequence>
<dbReference type="InterPro" id="IPR006638">
    <property type="entry name" value="Elp3/MiaA/NifB-like_rSAM"/>
</dbReference>
<organism evidence="7 8">
    <name type="scientific">Methanosarcina barkeri MS</name>
    <dbReference type="NCBI Taxonomy" id="1434108"/>
    <lineage>
        <taxon>Archaea</taxon>
        <taxon>Methanobacteriati</taxon>
        <taxon>Methanobacteriota</taxon>
        <taxon>Stenosarchaea group</taxon>
        <taxon>Methanomicrobia</taxon>
        <taxon>Methanosarcinales</taxon>
        <taxon>Methanosarcinaceae</taxon>
        <taxon>Methanosarcina</taxon>
    </lineage>
</organism>
<dbReference type="InterPro" id="IPR051198">
    <property type="entry name" value="BchE-like"/>
</dbReference>
<dbReference type="EMBL" id="CP009528">
    <property type="protein sequence ID" value="AKB55114.1"/>
    <property type="molecule type" value="Genomic_DNA"/>
</dbReference>
<dbReference type="Gene3D" id="3.80.30.20">
    <property type="entry name" value="tm_1862 like domain"/>
    <property type="match status" value="1"/>
</dbReference>
<dbReference type="Pfam" id="PF04055">
    <property type="entry name" value="Radical_SAM"/>
    <property type="match status" value="1"/>
</dbReference>
<dbReference type="GO" id="GO:0051536">
    <property type="term" value="F:iron-sulfur cluster binding"/>
    <property type="evidence" value="ECO:0007669"/>
    <property type="project" value="UniProtKB-KW"/>
</dbReference>
<feature type="domain" description="Radical SAM core" evidence="6">
    <location>
        <begin position="308"/>
        <end position="536"/>
    </location>
</feature>
<dbReference type="SFLD" id="SFLDS00029">
    <property type="entry name" value="Radical_SAM"/>
    <property type="match status" value="1"/>
</dbReference>
<reference evidence="7 8" key="1">
    <citation type="submission" date="2014-07" db="EMBL/GenBank/DDBJ databases">
        <title>Methanogenic archaea and the global carbon cycle.</title>
        <authorList>
            <person name="Henriksen J.R."/>
            <person name="Luke J."/>
            <person name="Reinhart S."/>
            <person name="Benedict M.N."/>
            <person name="Youngblut N.D."/>
            <person name="Metcalf M.E."/>
            <person name="Whitaker R.J."/>
            <person name="Metcalf W.W."/>
        </authorList>
    </citation>
    <scope>NUCLEOTIDE SEQUENCE [LARGE SCALE GENOMIC DNA]</scope>
    <source>
        <strain evidence="7 8">MS</strain>
    </source>
</reference>
<evidence type="ECO:0000313" key="8">
    <source>
        <dbReference type="Proteomes" id="UP000033033"/>
    </source>
</evidence>
<evidence type="ECO:0000256" key="2">
    <source>
        <dbReference type="ARBA" id="ARBA00022691"/>
    </source>
</evidence>
<dbReference type="InterPro" id="IPR007197">
    <property type="entry name" value="rSAM"/>
</dbReference>
<evidence type="ECO:0000256" key="3">
    <source>
        <dbReference type="ARBA" id="ARBA00022723"/>
    </source>
</evidence>
<dbReference type="AlphaFoldDB" id="A0A0E3QUM8"/>
<keyword evidence="4" id="KW-0408">Iron</keyword>
<dbReference type="RefSeq" id="WP_141706511.1">
    <property type="nucleotide sequence ID" value="NZ_CP009528.1"/>
</dbReference>
<dbReference type="Pfam" id="PF05402">
    <property type="entry name" value="PqqD"/>
    <property type="match status" value="1"/>
</dbReference>
<dbReference type="PATRIC" id="fig|1434108.4.peg.2699"/>
<dbReference type="SUPFAM" id="SSF102114">
    <property type="entry name" value="Radical SAM enzymes"/>
    <property type="match status" value="1"/>
</dbReference>
<keyword evidence="5" id="KW-0411">Iron-sulfur</keyword>
<dbReference type="InterPro" id="IPR058240">
    <property type="entry name" value="rSAM_sf"/>
</dbReference>
<dbReference type="PROSITE" id="PS51918">
    <property type="entry name" value="RADICAL_SAM"/>
    <property type="match status" value="1"/>
</dbReference>
<gene>
    <name evidence="7" type="ORF">MSBRM_2116</name>
</gene>
<dbReference type="STRING" id="1434108.MSBRM_2116"/>
<dbReference type="GeneID" id="24845375"/>
<keyword evidence="8" id="KW-1185">Reference proteome</keyword>
<dbReference type="HOGENOM" id="CLU_021572_0_0_2"/>
<evidence type="ECO:0000256" key="4">
    <source>
        <dbReference type="ARBA" id="ARBA00023004"/>
    </source>
</evidence>
<comment type="cofactor">
    <cofactor evidence="1">
        <name>[4Fe-4S] cluster</name>
        <dbReference type="ChEBI" id="CHEBI:49883"/>
    </cofactor>
</comment>
<dbReference type="SFLD" id="SFLDG01082">
    <property type="entry name" value="B12-binding_domain_containing"/>
    <property type="match status" value="1"/>
</dbReference>
<protein>
    <recommendedName>
        <fullName evidence="6">Radical SAM core domain-containing protein</fullName>
    </recommendedName>
</protein>
<dbReference type="InterPro" id="IPR023404">
    <property type="entry name" value="rSAM_horseshoe"/>
</dbReference>
<evidence type="ECO:0000259" key="6">
    <source>
        <dbReference type="PROSITE" id="PS51918"/>
    </source>
</evidence>
<dbReference type="SMART" id="SM00729">
    <property type="entry name" value="Elp3"/>
    <property type="match status" value="1"/>
</dbReference>
<dbReference type="KEGG" id="mby:MSBRM_2116"/>
<evidence type="ECO:0000256" key="1">
    <source>
        <dbReference type="ARBA" id="ARBA00001966"/>
    </source>
</evidence>
<name>A0A0E3QUM8_METBA</name>
<dbReference type="InterPro" id="IPR008792">
    <property type="entry name" value="PQQD"/>
</dbReference>
<dbReference type="GO" id="GO:0003824">
    <property type="term" value="F:catalytic activity"/>
    <property type="evidence" value="ECO:0007669"/>
    <property type="project" value="InterPro"/>
</dbReference>
<keyword evidence="2" id="KW-0949">S-adenosyl-L-methionine</keyword>
<keyword evidence="3" id="KW-0479">Metal-binding</keyword>
<evidence type="ECO:0000256" key="5">
    <source>
        <dbReference type="ARBA" id="ARBA00023014"/>
    </source>
</evidence>
<accession>A0A0E3QUM8</accession>
<evidence type="ECO:0000313" key="7">
    <source>
        <dbReference type="EMBL" id="AKB55114.1"/>
    </source>
</evidence>
<dbReference type="GO" id="GO:0046872">
    <property type="term" value="F:metal ion binding"/>
    <property type="evidence" value="ECO:0007669"/>
    <property type="project" value="UniProtKB-KW"/>
</dbReference>
<proteinExistence type="predicted"/>
<dbReference type="PANTHER" id="PTHR43409">
    <property type="entry name" value="ANAEROBIC MAGNESIUM-PROTOPORPHYRIN IX MONOMETHYL ESTER CYCLASE-RELATED"/>
    <property type="match status" value="1"/>
</dbReference>
<dbReference type="Gene3D" id="3.40.50.280">
    <property type="entry name" value="Cobalamin-binding domain"/>
    <property type="match status" value="1"/>
</dbReference>
<dbReference type="Proteomes" id="UP000033033">
    <property type="component" value="Chromosome"/>
</dbReference>